<sequence length="732" mass="84330">MKANMKKVIFEYSQRLFGQIFRFFRNLTGRIIASKINCTKSRRISNWSKIANISKYSLGFLESIFRDMRPVNLPLGKPESFCGGFQMANMKKVTISEDALKRVQTVFADLGGFAPLDDASGFHKINMGAEKSVEKIEVSKEDGDTELGFLRNLDDETFDQMFGENAMFTQNLLNAIENPKIPEPIEEVSLAEDVRLGRESAGKLQEEFAVEKAKNYVEIFKSDFIEKKLTPSRRKLRDFVAGGYPGKFSKEELIGFGVKGATMSLNWKNCLEMEFDLCDFFEENELAVNIAGFSLDHFTVIPSLRNRLGFYEISRAFRASRGINPHAILEGWLENAWRFIVLKFAAMECAFPDHFAGQLLTPKNLLHQLHYRYFREIVLGQNSALKKIMELEESPKKTLVLFVLDVMDEGIVLLSDGWYKISGKLDAALAERLKLGKISVGTKLITQGCNLLNCDREYSPLKIPPNVMLELHGNSTRRCRWDTKLGFFARLRPKCVSLDSILYNGGLIPRIVVCFIRVYPAIYIESFRERRKRHIVRSERAEKRYCDRMSSKCFDNFENVYNKVQEEFLQQNNDRNISIRNITNISCIRDPEELNCLLKYSYDPESVENEMTGSQKEMVRQHLAKMQEKKYQEIAECVRKRLRQQKLERRVKKLLQIRVVDAKRPGKSVMLNFWLPSEEFSSVLKEGDIYELTSCTAREIRNGDIFVDGPRIEDGDQNVRKLGQQSFPSATS</sequence>
<dbReference type="Gene3D" id="2.40.50.140">
    <property type="entry name" value="Nucleic acid-binding proteins"/>
    <property type="match status" value="3"/>
</dbReference>
<dbReference type="VEuPathDB" id="VectorBase:PPAI002730"/>
<dbReference type="PANTHER" id="PTHR11289:SF0">
    <property type="entry name" value="BREAST CANCER TYPE 2 SUSCEPTIBILITY PROTEIN"/>
    <property type="match status" value="1"/>
</dbReference>
<dbReference type="InterPro" id="IPR015252">
    <property type="entry name" value="BRCA2_hlx"/>
</dbReference>
<evidence type="ECO:0000259" key="1">
    <source>
        <dbReference type="Pfam" id="PF09103"/>
    </source>
</evidence>
<dbReference type="SUPFAM" id="SSF50249">
    <property type="entry name" value="Nucleic acid-binding proteins"/>
    <property type="match status" value="2"/>
</dbReference>
<dbReference type="EMBL" id="AJVK01011775">
    <property type="status" value="NOT_ANNOTATED_CDS"/>
    <property type="molecule type" value="Genomic_DNA"/>
</dbReference>
<evidence type="ECO:0000313" key="3">
    <source>
        <dbReference type="EnsemblMetazoa" id="PPAI002730-PA"/>
    </source>
</evidence>
<organism evidence="3 4">
    <name type="scientific">Phlebotomus papatasi</name>
    <name type="common">Sandfly</name>
    <dbReference type="NCBI Taxonomy" id="29031"/>
    <lineage>
        <taxon>Eukaryota</taxon>
        <taxon>Metazoa</taxon>
        <taxon>Ecdysozoa</taxon>
        <taxon>Arthropoda</taxon>
        <taxon>Hexapoda</taxon>
        <taxon>Insecta</taxon>
        <taxon>Pterygota</taxon>
        <taxon>Neoptera</taxon>
        <taxon>Endopterygota</taxon>
        <taxon>Diptera</taxon>
        <taxon>Nematocera</taxon>
        <taxon>Psychodoidea</taxon>
        <taxon>Psychodidae</taxon>
        <taxon>Phlebotomus</taxon>
        <taxon>Phlebotomus</taxon>
    </lineage>
</organism>
<keyword evidence="4" id="KW-1185">Reference proteome</keyword>
<feature type="domain" description="Breast cancer type 2 susceptibility protein helical" evidence="2">
    <location>
        <begin position="199"/>
        <end position="377"/>
    </location>
</feature>
<dbReference type="Pfam" id="PF09169">
    <property type="entry name" value="BRCA-2_helical"/>
    <property type="match status" value="1"/>
</dbReference>
<dbReference type="GO" id="GO:0006355">
    <property type="term" value="P:regulation of DNA-templated transcription"/>
    <property type="evidence" value="ECO:0007669"/>
    <property type="project" value="TreeGrafter"/>
</dbReference>
<protein>
    <recommendedName>
        <fullName evidence="5">Tower domain-containing protein</fullName>
    </recommendedName>
</protein>
<accession>A0A1B0D5H3</accession>
<evidence type="ECO:0008006" key="5">
    <source>
        <dbReference type="Google" id="ProtNLM"/>
    </source>
</evidence>
<dbReference type="InterPro" id="IPR002093">
    <property type="entry name" value="BRCA2_repeat"/>
</dbReference>
<dbReference type="SUPFAM" id="SSF81872">
    <property type="entry name" value="BRCA2 helical domain"/>
    <property type="match status" value="1"/>
</dbReference>
<dbReference type="PANTHER" id="PTHR11289">
    <property type="entry name" value="BREAST CANCER TYPE 2 SUSCEPTIBILITY PROTEIN BRCA2"/>
    <property type="match status" value="1"/>
</dbReference>
<dbReference type="InterPro" id="IPR012340">
    <property type="entry name" value="NA-bd_OB-fold"/>
</dbReference>
<dbReference type="EnsemblMetazoa" id="PPAI002730-RA">
    <property type="protein sequence ID" value="PPAI002730-PA"/>
    <property type="gene ID" value="PPAI002730"/>
</dbReference>
<evidence type="ECO:0000259" key="2">
    <source>
        <dbReference type="Pfam" id="PF09169"/>
    </source>
</evidence>
<proteinExistence type="predicted"/>
<dbReference type="GO" id="GO:0005634">
    <property type="term" value="C:nucleus"/>
    <property type="evidence" value="ECO:0007669"/>
    <property type="project" value="TreeGrafter"/>
</dbReference>
<evidence type="ECO:0000313" key="4">
    <source>
        <dbReference type="Proteomes" id="UP000092462"/>
    </source>
</evidence>
<dbReference type="InterPro" id="IPR015525">
    <property type="entry name" value="BRCA2"/>
</dbReference>
<dbReference type="VEuPathDB" id="VectorBase:PPAPM1_012378"/>
<reference evidence="3" key="1">
    <citation type="submission" date="2022-08" db="UniProtKB">
        <authorList>
            <consortium name="EnsemblMetazoa"/>
        </authorList>
    </citation>
    <scope>IDENTIFICATION</scope>
    <source>
        <strain evidence="3">Israel</strain>
    </source>
</reference>
<feature type="domain" description="BRCA2 OB1" evidence="1">
    <location>
        <begin position="383"/>
        <end position="488"/>
    </location>
</feature>
<dbReference type="Proteomes" id="UP000092462">
    <property type="component" value="Unassembled WGS sequence"/>
</dbReference>
<dbReference type="PROSITE" id="PS50138">
    <property type="entry name" value="BRCA2_REPEAT"/>
    <property type="match status" value="1"/>
</dbReference>
<dbReference type="Pfam" id="PF09103">
    <property type="entry name" value="BRCA-2_OB1"/>
    <property type="match status" value="1"/>
</dbReference>
<dbReference type="GO" id="GO:0000724">
    <property type="term" value="P:double-strand break repair via homologous recombination"/>
    <property type="evidence" value="ECO:0007669"/>
    <property type="project" value="InterPro"/>
</dbReference>
<dbReference type="AlphaFoldDB" id="A0A1B0D5H3"/>
<dbReference type="InterPro" id="IPR015187">
    <property type="entry name" value="BRCA2_OB_1"/>
</dbReference>
<name>A0A1B0D5H3_PHLPP</name>
<dbReference type="EMBL" id="AJVK01011776">
    <property type="status" value="NOT_ANNOTATED_CDS"/>
    <property type="molecule type" value="Genomic_DNA"/>
</dbReference>
<dbReference type="SUPFAM" id="SSF81878">
    <property type="entry name" value="BRCA2 tower domain"/>
    <property type="match status" value="1"/>
</dbReference>
<dbReference type="InterPro" id="IPR036315">
    <property type="entry name" value="BRCA2_hlx_sf"/>
</dbReference>
<dbReference type="Pfam" id="PF21318">
    <property type="entry name" value="BRCA2DBD_OB2"/>
    <property type="match status" value="1"/>
</dbReference>